<proteinExistence type="predicted"/>
<sequence length="113" mass="12342">MGRGRGGTQAFNGVVTKVAYLEDHDRETVLREFLDENSQLVEAINRRALTQLLGQMGRSWSKLSSDVLDDYYEDVSSRGPTGFGGQTQDCPFCGAEVKKGGLPSHIAGKCEET</sequence>
<keyword evidence="2" id="KW-1185">Reference proteome</keyword>
<accession>A0A0W1RCD4</accession>
<name>A0A0W1RCD4_9EURY</name>
<dbReference type="Proteomes" id="UP000054387">
    <property type="component" value="Unassembled WGS sequence"/>
</dbReference>
<protein>
    <submittedName>
        <fullName evidence="1">Uncharacterized protein</fullName>
    </submittedName>
</protein>
<dbReference type="AlphaFoldDB" id="A0A0W1RCD4"/>
<reference evidence="1 2" key="1">
    <citation type="submission" date="2015-12" db="EMBL/GenBank/DDBJ databases">
        <title>Haloprofundus marisrubri gen. nov., sp. nov., an extremely halophilic archaeon isolated from the Discovery deep brine-seawater interface in the Red Sea.</title>
        <authorList>
            <person name="Zhang G."/>
            <person name="Stingl U."/>
            <person name="Rashid M."/>
        </authorList>
    </citation>
    <scope>NUCLEOTIDE SEQUENCE [LARGE SCALE GENOMIC DNA]</scope>
    <source>
        <strain evidence="1 2">SB9</strain>
    </source>
</reference>
<organism evidence="1 2">
    <name type="scientific">Haloprofundus marisrubri</name>
    <dbReference type="NCBI Taxonomy" id="1514971"/>
    <lineage>
        <taxon>Archaea</taxon>
        <taxon>Methanobacteriati</taxon>
        <taxon>Methanobacteriota</taxon>
        <taxon>Stenosarchaea group</taxon>
        <taxon>Halobacteria</taxon>
        <taxon>Halobacteriales</taxon>
        <taxon>Haloferacaceae</taxon>
        <taxon>Haloprofundus</taxon>
    </lineage>
</organism>
<dbReference type="EMBL" id="LOPU01000016">
    <property type="protein sequence ID" value="KTG11030.1"/>
    <property type="molecule type" value="Genomic_DNA"/>
</dbReference>
<comment type="caution">
    <text evidence="1">The sequence shown here is derived from an EMBL/GenBank/DDBJ whole genome shotgun (WGS) entry which is preliminary data.</text>
</comment>
<evidence type="ECO:0000313" key="2">
    <source>
        <dbReference type="Proteomes" id="UP000054387"/>
    </source>
</evidence>
<evidence type="ECO:0000313" key="1">
    <source>
        <dbReference type="EMBL" id="KTG11030.1"/>
    </source>
</evidence>
<gene>
    <name evidence="1" type="ORF">AUR64_07650</name>
</gene>